<accession>A0A1I6G992</accession>
<dbReference type="PANTHER" id="PTHR35526">
    <property type="entry name" value="ANTI-SIGMA-F FACTOR RSBW-RELATED"/>
    <property type="match status" value="1"/>
</dbReference>
<dbReference type="AlphaFoldDB" id="A0A1I6G992"/>
<dbReference type="InterPro" id="IPR050267">
    <property type="entry name" value="Anti-sigma-factor_SerPK"/>
</dbReference>
<dbReference type="GO" id="GO:0004674">
    <property type="term" value="F:protein serine/threonine kinase activity"/>
    <property type="evidence" value="ECO:0007669"/>
    <property type="project" value="UniProtKB-KW"/>
</dbReference>
<dbReference type="Pfam" id="PF13581">
    <property type="entry name" value="HATPase_c_2"/>
    <property type="match status" value="1"/>
</dbReference>
<dbReference type="InterPro" id="IPR003594">
    <property type="entry name" value="HATPase_dom"/>
</dbReference>
<dbReference type="SUPFAM" id="SSF55874">
    <property type="entry name" value="ATPase domain of HSP90 chaperone/DNA topoisomerase II/histidine kinase"/>
    <property type="match status" value="1"/>
</dbReference>
<dbReference type="InterPro" id="IPR036890">
    <property type="entry name" value="HATPase_C_sf"/>
</dbReference>
<name>A0A1I6G992_9RHOB</name>
<keyword evidence="3" id="KW-0808">Transferase</keyword>
<evidence type="ECO:0000313" key="4">
    <source>
        <dbReference type="Proteomes" id="UP000199478"/>
    </source>
</evidence>
<organism evidence="3 4">
    <name type="scientific">Yoonia tamlensis</name>
    <dbReference type="NCBI Taxonomy" id="390270"/>
    <lineage>
        <taxon>Bacteria</taxon>
        <taxon>Pseudomonadati</taxon>
        <taxon>Pseudomonadota</taxon>
        <taxon>Alphaproteobacteria</taxon>
        <taxon>Rhodobacterales</taxon>
        <taxon>Paracoccaceae</taxon>
        <taxon>Yoonia</taxon>
    </lineage>
</organism>
<proteinExistence type="predicted"/>
<evidence type="ECO:0000313" key="3">
    <source>
        <dbReference type="EMBL" id="SFR38754.1"/>
    </source>
</evidence>
<keyword evidence="4" id="KW-1185">Reference proteome</keyword>
<dbReference type="Gene3D" id="3.30.565.10">
    <property type="entry name" value="Histidine kinase-like ATPase, C-terminal domain"/>
    <property type="match status" value="1"/>
</dbReference>
<keyword evidence="3" id="KW-0418">Kinase</keyword>
<gene>
    <name evidence="3" type="ORF">SAMN04488005_1276</name>
</gene>
<keyword evidence="1" id="KW-0723">Serine/threonine-protein kinase</keyword>
<dbReference type="EMBL" id="FOYP01000001">
    <property type="protein sequence ID" value="SFR38754.1"/>
    <property type="molecule type" value="Genomic_DNA"/>
</dbReference>
<sequence length="139" mass="14901">MTSKSFHMQNDLGDVDRMVVSLKTAVEGVLDDATMFKFEICASEALSNIVKHAASADKSDPILVQLSETKSSLNIAIFDPAGATPFDLRDHARDLDTVDPLAESGRGMGLIMQCADAVTYGSQDGRIGLILTFTKSGDF</sequence>
<feature type="domain" description="Histidine kinase/HSP90-like ATPase" evidence="2">
    <location>
        <begin position="27"/>
        <end position="133"/>
    </location>
</feature>
<dbReference type="Proteomes" id="UP000199478">
    <property type="component" value="Unassembled WGS sequence"/>
</dbReference>
<dbReference type="CDD" id="cd16936">
    <property type="entry name" value="HATPase_RsbW-like"/>
    <property type="match status" value="1"/>
</dbReference>
<dbReference type="RefSeq" id="WP_242650964.1">
    <property type="nucleotide sequence ID" value="NZ_FOYP01000001.1"/>
</dbReference>
<evidence type="ECO:0000259" key="2">
    <source>
        <dbReference type="Pfam" id="PF13581"/>
    </source>
</evidence>
<dbReference type="PANTHER" id="PTHR35526:SF3">
    <property type="entry name" value="ANTI-SIGMA-F FACTOR RSBW"/>
    <property type="match status" value="1"/>
</dbReference>
<reference evidence="4" key="1">
    <citation type="submission" date="2016-10" db="EMBL/GenBank/DDBJ databases">
        <authorList>
            <person name="Varghese N."/>
            <person name="Submissions S."/>
        </authorList>
    </citation>
    <scope>NUCLEOTIDE SEQUENCE [LARGE SCALE GENOMIC DNA]</scope>
    <source>
        <strain evidence="4">DSM 26879</strain>
    </source>
</reference>
<dbReference type="STRING" id="390270.SAMN04488005_1276"/>
<protein>
    <submittedName>
        <fullName evidence="3">Serine/threonine-protein kinase RsbW</fullName>
    </submittedName>
</protein>
<evidence type="ECO:0000256" key="1">
    <source>
        <dbReference type="ARBA" id="ARBA00022527"/>
    </source>
</evidence>